<evidence type="ECO:0000256" key="2">
    <source>
        <dbReference type="ARBA" id="ARBA00022670"/>
    </source>
</evidence>
<evidence type="ECO:0000256" key="6">
    <source>
        <dbReference type="SAM" id="SignalP"/>
    </source>
</evidence>
<gene>
    <name evidence="8" type="ORF">SAMN02745129_3574</name>
</gene>
<feature type="signal peptide" evidence="6">
    <location>
        <begin position="1"/>
        <end position="20"/>
    </location>
</feature>
<keyword evidence="4 5" id="KW-0720">Serine protease</keyword>
<dbReference type="EMBL" id="FQXG01000006">
    <property type="protein sequence ID" value="SHI01601.1"/>
    <property type="molecule type" value="Genomic_DNA"/>
</dbReference>
<dbReference type="InterPro" id="IPR004447">
    <property type="entry name" value="Peptidase_S41A"/>
</dbReference>
<dbReference type="InterPro" id="IPR005151">
    <property type="entry name" value="Tail-specific_protease"/>
</dbReference>
<dbReference type="InterPro" id="IPR041489">
    <property type="entry name" value="PDZ_6"/>
</dbReference>
<evidence type="ECO:0000256" key="3">
    <source>
        <dbReference type="ARBA" id="ARBA00022801"/>
    </source>
</evidence>
<keyword evidence="2 5" id="KW-0645">Protease</keyword>
<dbReference type="Proteomes" id="UP000184268">
    <property type="component" value="Unassembled WGS sequence"/>
</dbReference>
<feature type="chain" id="PRO_5012906488" evidence="6">
    <location>
        <begin position="21"/>
        <end position="395"/>
    </location>
</feature>
<dbReference type="InterPro" id="IPR036034">
    <property type="entry name" value="PDZ_sf"/>
</dbReference>
<dbReference type="SUPFAM" id="SSF50156">
    <property type="entry name" value="PDZ domain-like"/>
    <property type="match status" value="1"/>
</dbReference>
<dbReference type="InterPro" id="IPR001478">
    <property type="entry name" value="PDZ"/>
</dbReference>
<accession>A0A1M5XP73</accession>
<keyword evidence="3 5" id="KW-0378">Hydrolase</keyword>
<dbReference type="InterPro" id="IPR029045">
    <property type="entry name" value="ClpP/crotonase-like_dom_sf"/>
</dbReference>
<dbReference type="GO" id="GO:0006508">
    <property type="term" value="P:proteolysis"/>
    <property type="evidence" value="ECO:0007669"/>
    <property type="project" value="UniProtKB-KW"/>
</dbReference>
<dbReference type="Gene3D" id="3.90.226.10">
    <property type="entry name" value="2-enoyl-CoA Hydratase, Chain A, domain 1"/>
    <property type="match status" value="1"/>
</dbReference>
<dbReference type="AlphaFoldDB" id="A0A1M5XP73"/>
<dbReference type="PANTHER" id="PTHR32060">
    <property type="entry name" value="TAIL-SPECIFIC PROTEASE"/>
    <property type="match status" value="1"/>
</dbReference>
<protein>
    <submittedName>
        <fullName evidence="8">Carboxyl-terminal processing protease</fullName>
    </submittedName>
</protein>
<evidence type="ECO:0000313" key="8">
    <source>
        <dbReference type="EMBL" id="SHI01601.1"/>
    </source>
</evidence>
<dbReference type="CDD" id="cd07560">
    <property type="entry name" value="Peptidase_S41_CPP"/>
    <property type="match status" value="1"/>
</dbReference>
<reference evidence="8 9" key="1">
    <citation type="submission" date="2016-11" db="EMBL/GenBank/DDBJ databases">
        <authorList>
            <person name="Jaros S."/>
            <person name="Januszkiewicz K."/>
            <person name="Wedrychowicz H."/>
        </authorList>
    </citation>
    <scope>NUCLEOTIDE SEQUENCE [LARGE SCALE GENOMIC DNA]</scope>
    <source>
        <strain evidence="8 9">DSM 16917</strain>
    </source>
</reference>
<comment type="similarity">
    <text evidence="1 5">Belongs to the peptidase S41A family.</text>
</comment>
<dbReference type="PANTHER" id="PTHR32060:SF30">
    <property type="entry name" value="CARBOXY-TERMINAL PROCESSING PROTEASE CTPA"/>
    <property type="match status" value="1"/>
</dbReference>
<feature type="domain" description="PDZ" evidence="7">
    <location>
        <begin position="83"/>
        <end position="157"/>
    </location>
</feature>
<sequence length="395" mass="43676">MPRRFPLLLGLLLVITSVLAQQEHHRDETAPTQDDTRQLLFAVEQLIDAYYVDTVDRQALLDGALKGMLEVLDPHSSYLNTQTLDLLRENNQGHYYGYGLEVAVDDDHIRVITPLMGSAAEAAGVLPGDILLQVDELKVEPRNLDPLVAYIKQASQEDRDLQVVLQRRSAEQPLEFRLAPSQIEIHTSESAALPEQVGYLRIASFNQRTAQEVRLAARELQLQPLSGLVVDLRNNPGGLLDAAVEVADMFLTEGVIVTTHGRYLDANQRYLATEYNLFGTVPVVVLINQGSASAAEILAGALQDHQRATLVGERSYGKGTVQSLIPLLEPGGAIKLTTARYATPDGRFIDEVGIEPDLAIPLADHELEDIVNNIKELETWKDDQQLYAAYDLLHP</sequence>
<evidence type="ECO:0000259" key="7">
    <source>
        <dbReference type="PROSITE" id="PS50106"/>
    </source>
</evidence>
<dbReference type="SMART" id="SM00228">
    <property type="entry name" value="PDZ"/>
    <property type="match status" value="1"/>
</dbReference>
<dbReference type="Pfam" id="PF03572">
    <property type="entry name" value="Peptidase_S41"/>
    <property type="match status" value="1"/>
</dbReference>
<dbReference type="Gene3D" id="2.30.42.10">
    <property type="match status" value="1"/>
</dbReference>
<dbReference type="InterPro" id="IPR055210">
    <property type="entry name" value="CtpA/B_N"/>
</dbReference>
<dbReference type="SUPFAM" id="SSF52096">
    <property type="entry name" value="ClpP/crotonase"/>
    <property type="match status" value="1"/>
</dbReference>
<dbReference type="GO" id="GO:0008236">
    <property type="term" value="F:serine-type peptidase activity"/>
    <property type="evidence" value="ECO:0007669"/>
    <property type="project" value="UniProtKB-KW"/>
</dbReference>
<dbReference type="Gene3D" id="3.30.750.44">
    <property type="match status" value="1"/>
</dbReference>
<dbReference type="NCBIfam" id="TIGR00225">
    <property type="entry name" value="prc"/>
    <property type="match status" value="1"/>
</dbReference>
<dbReference type="Pfam" id="PF17820">
    <property type="entry name" value="PDZ_6"/>
    <property type="match status" value="1"/>
</dbReference>
<evidence type="ECO:0000256" key="5">
    <source>
        <dbReference type="RuleBase" id="RU004404"/>
    </source>
</evidence>
<dbReference type="PROSITE" id="PS50106">
    <property type="entry name" value="PDZ"/>
    <property type="match status" value="1"/>
</dbReference>
<proteinExistence type="inferred from homology"/>
<dbReference type="GO" id="GO:0030288">
    <property type="term" value="C:outer membrane-bounded periplasmic space"/>
    <property type="evidence" value="ECO:0007669"/>
    <property type="project" value="TreeGrafter"/>
</dbReference>
<evidence type="ECO:0000256" key="4">
    <source>
        <dbReference type="ARBA" id="ARBA00022825"/>
    </source>
</evidence>
<dbReference type="GO" id="GO:0004175">
    <property type="term" value="F:endopeptidase activity"/>
    <property type="evidence" value="ECO:0007669"/>
    <property type="project" value="TreeGrafter"/>
</dbReference>
<evidence type="ECO:0000313" key="9">
    <source>
        <dbReference type="Proteomes" id="UP000184268"/>
    </source>
</evidence>
<dbReference type="Pfam" id="PF22694">
    <property type="entry name" value="CtpB_N-like"/>
    <property type="match status" value="1"/>
</dbReference>
<dbReference type="RefSeq" id="WP_082766664.1">
    <property type="nucleotide sequence ID" value="NZ_FQXG01000006.1"/>
</dbReference>
<dbReference type="SMART" id="SM00245">
    <property type="entry name" value="TSPc"/>
    <property type="match status" value="1"/>
</dbReference>
<dbReference type="STRING" id="299255.SAMN02745129_3574"/>
<dbReference type="GO" id="GO:0007165">
    <property type="term" value="P:signal transduction"/>
    <property type="evidence" value="ECO:0007669"/>
    <property type="project" value="TreeGrafter"/>
</dbReference>
<name>A0A1M5XP73_9GAMM</name>
<keyword evidence="6" id="KW-0732">Signal</keyword>
<evidence type="ECO:0000256" key="1">
    <source>
        <dbReference type="ARBA" id="ARBA00009179"/>
    </source>
</evidence>
<keyword evidence="9" id="KW-1185">Reference proteome</keyword>
<dbReference type="OrthoDB" id="9812068at2"/>
<organism evidence="8 9">
    <name type="scientific">Ferrimonas marina</name>
    <dbReference type="NCBI Taxonomy" id="299255"/>
    <lineage>
        <taxon>Bacteria</taxon>
        <taxon>Pseudomonadati</taxon>
        <taxon>Pseudomonadota</taxon>
        <taxon>Gammaproteobacteria</taxon>
        <taxon>Alteromonadales</taxon>
        <taxon>Ferrimonadaceae</taxon>
        <taxon>Ferrimonas</taxon>
    </lineage>
</organism>